<accession>A0A7X6SW36</accession>
<organism evidence="17 18">
    <name type="scientific">Corynebacterium humireducens</name>
    <dbReference type="NCBI Taxonomy" id="1223514"/>
    <lineage>
        <taxon>Bacteria</taxon>
        <taxon>Bacillati</taxon>
        <taxon>Actinomycetota</taxon>
        <taxon>Actinomycetes</taxon>
        <taxon>Mycobacteriales</taxon>
        <taxon>Corynebacteriaceae</taxon>
        <taxon>Corynebacterium</taxon>
    </lineage>
</organism>
<comment type="subcellular location">
    <subcellularLocation>
        <location evidence="1">Cytoplasm</location>
    </subcellularLocation>
</comment>
<dbReference type="InterPro" id="IPR001367">
    <property type="entry name" value="Fe_dep_repressor"/>
</dbReference>
<dbReference type="InterPro" id="IPR007167">
    <property type="entry name" value="Fe-transptr_FeoA-like"/>
</dbReference>
<keyword evidence="12" id="KW-0464">Manganese</keyword>
<name>A0A7X6SW36_9CORY</name>
<comment type="caution">
    <text evidence="17">The sequence shown here is derived from an EMBL/GenBank/DDBJ whole genome shotgun (WGS) entry which is preliminary data.</text>
</comment>
<evidence type="ECO:0000256" key="11">
    <source>
        <dbReference type="ARBA" id="ARBA00023163"/>
    </source>
</evidence>
<dbReference type="SMART" id="SM00899">
    <property type="entry name" value="FeoA"/>
    <property type="match status" value="1"/>
</dbReference>
<evidence type="ECO:0000256" key="6">
    <source>
        <dbReference type="ARBA" id="ARBA00022491"/>
    </source>
</evidence>
<dbReference type="InterPro" id="IPR038157">
    <property type="entry name" value="FeoA_core_dom"/>
</dbReference>
<dbReference type="InterPro" id="IPR022689">
    <property type="entry name" value="Iron_dep_repressor"/>
</dbReference>
<comment type="similarity">
    <text evidence="2">Belongs to the DtxR/MntR family.</text>
</comment>
<evidence type="ECO:0000256" key="14">
    <source>
        <dbReference type="ARBA" id="ARBA00032618"/>
    </source>
</evidence>
<dbReference type="SMART" id="SM00529">
    <property type="entry name" value="HTH_DTXR"/>
    <property type="match status" value="1"/>
</dbReference>
<evidence type="ECO:0000256" key="13">
    <source>
        <dbReference type="ARBA" id="ARBA00032593"/>
    </source>
</evidence>
<dbReference type="GO" id="GO:0003700">
    <property type="term" value="F:DNA-binding transcription factor activity"/>
    <property type="evidence" value="ECO:0007669"/>
    <property type="project" value="InterPro"/>
</dbReference>
<evidence type="ECO:0000256" key="8">
    <source>
        <dbReference type="ARBA" id="ARBA00023015"/>
    </source>
</evidence>
<keyword evidence="5" id="KW-0963">Cytoplasm</keyword>
<dbReference type="Gene3D" id="2.30.30.90">
    <property type="match status" value="1"/>
</dbReference>
<dbReference type="PROSITE" id="PS50944">
    <property type="entry name" value="HTH_DTXR"/>
    <property type="match status" value="1"/>
</dbReference>
<evidence type="ECO:0000259" key="16">
    <source>
        <dbReference type="PROSITE" id="PS50944"/>
    </source>
</evidence>
<dbReference type="InterPro" id="IPR050536">
    <property type="entry name" value="DtxR_MntR_Metal-Reg"/>
</dbReference>
<dbReference type="InterPro" id="IPR036388">
    <property type="entry name" value="WH-like_DNA-bd_sf"/>
</dbReference>
<dbReference type="EMBL" id="JAAZHI010000212">
    <property type="protein sequence ID" value="NLA56794.1"/>
    <property type="molecule type" value="Genomic_DNA"/>
</dbReference>
<dbReference type="GO" id="GO:0046983">
    <property type="term" value="F:protein dimerization activity"/>
    <property type="evidence" value="ECO:0007669"/>
    <property type="project" value="InterPro"/>
</dbReference>
<dbReference type="Pfam" id="PF04023">
    <property type="entry name" value="FeoA"/>
    <property type="match status" value="1"/>
</dbReference>
<comment type="subunit">
    <text evidence="3">Homodimer.</text>
</comment>
<keyword evidence="10" id="KW-0010">Activator</keyword>
<protein>
    <recommendedName>
        <fullName evidence="4">Diphtheria toxin repressor</fullName>
    </recommendedName>
    <alternativeName>
        <fullName evidence="14">Iron-dependent diphtheria tox regulatory element</fullName>
    </alternativeName>
    <alternativeName>
        <fullName evidence="13">Manganese transport regulator</fullName>
    </alternativeName>
    <alternativeName>
        <fullName evidence="15">Tox regulatory factor</fullName>
    </alternativeName>
</protein>
<dbReference type="GO" id="GO:0046914">
    <property type="term" value="F:transition metal ion binding"/>
    <property type="evidence" value="ECO:0007669"/>
    <property type="project" value="InterPro"/>
</dbReference>
<keyword evidence="7" id="KW-0408">Iron</keyword>
<dbReference type="Pfam" id="PF02742">
    <property type="entry name" value="Fe_dep_repr_C"/>
    <property type="match status" value="1"/>
</dbReference>
<feature type="domain" description="HTH dtxR-type" evidence="16">
    <location>
        <begin position="6"/>
        <end position="71"/>
    </location>
</feature>
<evidence type="ECO:0000256" key="1">
    <source>
        <dbReference type="ARBA" id="ARBA00004496"/>
    </source>
</evidence>
<evidence type="ECO:0000256" key="15">
    <source>
        <dbReference type="ARBA" id="ARBA00033329"/>
    </source>
</evidence>
<dbReference type="GO" id="GO:0005737">
    <property type="term" value="C:cytoplasm"/>
    <property type="evidence" value="ECO:0007669"/>
    <property type="project" value="UniProtKB-SubCell"/>
</dbReference>
<dbReference type="FunFam" id="1.10.60.10:FF:000004">
    <property type="entry name" value="DtxR family transcriptional regulator"/>
    <property type="match status" value="1"/>
</dbReference>
<dbReference type="Proteomes" id="UP000557899">
    <property type="component" value="Unassembled WGS sequence"/>
</dbReference>
<evidence type="ECO:0000313" key="18">
    <source>
        <dbReference type="Proteomes" id="UP000557899"/>
    </source>
</evidence>
<evidence type="ECO:0000256" key="9">
    <source>
        <dbReference type="ARBA" id="ARBA00023125"/>
    </source>
</evidence>
<evidence type="ECO:0000256" key="7">
    <source>
        <dbReference type="ARBA" id="ARBA00023004"/>
    </source>
</evidence>
<dbReference type="AlphaFoldDB" id="A0A7X6SW36"/>
<keyword evidence="6" id="KW-0678">Repressor</keyword>
<evidence type="ECO:0000313" key="17">
    <source>
        <dbReference type="EMBL" id="NLA56794.1"/>
    </source>
</evidence>
<dbReference type="SUPFAM" id="SSF46785">
    <property type="entry name" value="Winged helix' DNA-binding domain"/>
    <property type="match status" value="1"/>
</dbReference>
<evidence type="ECO:0000256" key="2">
    <source>
        <dbReference type="ARBA" id="ARBA00007871"/>
    </source>
</evidence>
<dbReference type="PANTHER" id="PTHR33238:SF11">
    <property type="entry name" value="TRANSCRIPTIONAL REGULATOR MNTR"/>
    <property type="match status" value="1"/>
</dbReference>
<dbReference type="SUPFAM" id="SSF50037">
    <property type="entry name" value="C-terminal domain of transcriptional repressors"/>
    <property type="match status" value="1"/>
</dbReference>
<dbReference type="InterPro" id="IPR008988">
    <property type="entry name" value="Transcriptional_repressor_C"/>
</dbReference>
<evidence type="ECO:0000256" key="3">
    <source>
        <dbReference type="ARBA" id="ARBA00011738"/>
    </source>
</evidence>
<proteinExistence type="inferred from homology"/>
<evidence type="ECO:0000256" key="4">
    <source>
        <dbReference type="ARBA" id="ARBA00016140"/>
    </source>
</evidence>
<gene>
    <name evidence="17" type="ORF">GX859_10990</name>
</gene>
<evidence type="ECO:0000256" key="10">
    <source>
        <dbReference type="ARBA" id="ARBA00023159"/>
    </source>
</evidence>
<keyword evidence="8" id="KW-0805">Transcription regulation</keyword>
<keyword evidence="11" id="KW-0804">Transcription</keyword>
<dbReference type="Gene3D" id="1.10.60.10">
    <property type="entry name" value="Iron dependent repressor, metal binding and dimerisation domain"/>
    <property type="match status" value="1"/>
</dbReference>
<dbReference type="Pfam" id="PF01325">
    <property type="entry name" value="Fe_dep_repress"/>
    <property type="match status" value="1"/>
</dbReference>
<dbReference type="GO" id="GO:0045892">
    <property type="term" value="P:negative regulation of DNA-templated transcription"/>
    <property type="evidence" value="ECO:0007669"/>
    <property type="project" value="TreeGrafter"/>
</dbReference>
<dbReference type="Gene3D" id="1.10.10.10">
    <property type="entry name" value="Winged helix-like DNA-binding domain superfamily/Winged helix DNA-binding domain"/>
    <property type="match status" value="1"/>
</dbReference>
<dbReference type="InterPro" id="IPR036421">
    <property type="entry name" value="Fe_dep_repressor_sf"/>
</dbReference>
<dbReference type="InterPro" id="IPR022687">
    <property type="entry name" value="HTH_DTXR"/>
</dbReference>
<keyword evidence="9" id="KW-0238">DNA-binding</keyword>
<dbReference type="InterPro" id="IPR036390">
    <property type="entry name" value="WH_DNA-bd_sf"/>
</dbReference>
<dbReference type="GO" id="GO:0003677">
    <property type="term" value="F:DNA binding"/>
    <property type="evidence" value="ECO:0007669"/>
    <property type="project" value="UniProtKB-KW"/>
</dbReference>
<sequence length="228" mass="24325">MHVHDLPDRSQDYLKALWDIAELSDAPGTPAALGDLARLTGQKLPTASEAVKRLARQGLVHHEPYAGVTLTAEGRRLALAMVRRHRLLETFLVTVLGYTWDEVHEDADLLEHGVSDRLLERMDAHLGHPARDPHGDPIPTADGSVEKLPGLSLTAVAPGTEVIVEQINDRDPDLLRYLAGHGIVPGAHLRVDAAPAAGLLTVTVAGVPVPVAESSLGDIRVSLPGSAE</sequence>
<evidence type="ECO:0000256" key="5">
    <source>
        <dbReference type="ARBA" id="ARBA00022490"/>
    </source>
</evidence>
<dbReference type="PANTHER" id="PTHR33238">
    <property type="entry name" value="IRON (METAL) DEPENDENT REPRESSOR, DTXR FAMILY"/>
    <property type="match status" value="1"/>
</dbReference>
<dbReference type="SUPFAM" id="SSF47979">
    <property type="entry name" value="Iron-dependent repressor protein, dimerization domain"/>
    <property type="match status" value="1"/>
</dbReference>
<reference evidence="17 18" key="1">
    <citation type="journal article" date="2020" name="Biotechnol. Biofuels">
        <title>New insights from the biogas microbiome by comprehensive genome-resolved metagenomics of nearly 1600 species originating from multiple anaerobic digesters.</title>
        <authorList>
            <person name="Campanaro S."/>
            <person name="Treu L."/>
            <person name="Rodriguez-R L.M."/>
            <person name="Kovalovszki A."/>
            <person name="Ziels R.M."/>
            <person name="Maus I."/>
            <person name="Zhu X."/>
            <person name="Kougias P.G."/>
            <person name="Basile A."/>
            <person name="Luo G."/>
            <person name="Schluter A."/>
            <person name="Konstantinidis K.T."/>
            <person name="Angelidaki I."/>
        </authorList>
    </citation>
    <scope>NUCLEOTIDE SEQUENCE [LARGE SCALE GENOMIC DNA]</scope>
    <source>
        <strain evidence="17">AS15tlH2ME_198</strain>
    </source>
</reference>
<evidence type="ECO:0000256" key="12">
    <source>
        <dbReference type="ARBA" id="ARBA00023211"/>
    </source>
</evidence>